<keyword evidence="2 4" id="KW-0808">Transferase</keyword>
<evidence type="ECO:0000313" key="5">
    <source>
        <dbReference type="Proteomes" id="UP000288079"/>
    </source>
</evidence>
<dbReference type="EMBL" id="BHWB01000004">
    <property type="protein sequence ID" value="GCB34725.1"/>
    <property type="molecule type" value="Genomic_DNA"/>
</dbReference>
<dbReference type="PANTHER" id="PTHR12526">
    <property type="entry name" value="GLYCOSYLTRANSFERASE"/>
    <property type="match status" value="1"/>
</dbReference>
<organism evidence="4 5">
    <name type="scientific">Bacteroides faecalis</name>
    <dbReference type="NCBI Taxonomy" id="2447885"/>
    <lineage>
        <taxon>Bacteria</taxon>
        <taxon>Pseudomonadati</taxon>
        <taxon>Bacteroidota</taxon>
        <taxon>Bacteroidia</taxon>
        <taxon>Bacteroidales</taxon>
        <taxon>Bacteroidaceae</taxon>
        <taxon>Bacteroides</taxon>
    </lineage>
</organism>
<evidence type="ECO:0000256" key="2">
    <source>
        <dbReference type="ARBA" id="ARBA00022679"/>
    </source>
</evidence>
<dbReference type="PANTHER" id="PTHR12526:SF629">
    <property type="entry name" value="TEICHURONIC ACID BIOSYNTHESIS GLYCOSYLTRANSFERASE TUAH-RELATED"/>
    <property type="match status" value="1"/>
</dbReference>
<evidence type="ECO:0000313" key="4">
    <source>
        <dbReference type="EMBL" id="GCB34725.1"/>
    </source>
</evidence>
<evidence type="ECO:0000256" key="1">
    <source>
        <dbReference type="ARBA" id="ARBA00022676"/>
    </source>
</evidence>
<dbReference type="OrthoDB" id="9811902at2"/>
<dbReference type="InterPro" id="IPR001296">
    <property type="entry name" value="Glyco_trans_1"/>
</dbReference>
<protein>
    <submittedName>
        <fullName evidence="4">Glycosyltransferase WbuB</fullName>
    </submittedName>
</protein>
<reference evidence="4 5" key="1">
    <citation type="submission" date="2018-10" db="EMBL/GenBank/DDBJ databases">
        <title>Draft Genome Sequence of Bacteroides sp. KCTC 15687.</title>
        <authorList>
            <person name="Yu S.Y."/>
            <person name="Kim J.S."/>
            <person name="Oh B.S."/>
            <person name="Park S.H."/>
            <person name="Kang S.W."/>
            <person name="Park J.E."/>
            <person name="Choi S.H."/>
            <person name="Han K.I."/>
            <person name="Lee K.C."/>
            <person name="Eom M.K."/>
            <person name="Suh M.K."/>
            <person name="Lee D.H."/>
            <person name="Yoon H."/>
            <person name="Kim B."/>
            <person name="Yang S.J."/>
            <person name="Lee J.S."/>
            <person name="Lee J.H."/>
        </authorList>
    </citation>
    <scope>NUCLEOTIDE SEQUENCE [LARGE SCALE GENOMIC DNA]</scope>
    <source>
        <strain evidence="4 5">KCTC 15687</strain>
    </source>
</reference>
<dbReference type="AlphaFoldDB" id="A0A401LT34"/>
<proteinExistence type="predicted"/>
<feature type="domain" description="Glycosyl transferase family 1" evidence="3">
    <location>
        <begin position="229"/>
        <end position="394"/>
    </location>
</feature>
<gene>
    <name evidence="4" type="ORF">KGMB02408_16700</name>
</gene>
<name>A0A401LT34_9BACE</name>
<dbReference type="RefSeq" id="WP_125040865.1">
    <property type="nucleotide sequence ID" value="NZ_BHWB01000004.1"/>
</dbReference>
<dbReference type="Pfam" id="PF00534">
    <property type="entry name" value="Glycos_transf_1"/>
    <property type="match status" value="1"/>
</dbReference>
<dbReference type="Proteomes" id="UP000288079">
    <property type="component" value="Unassembled WGS sequence"/>
</dbReference>
<dbReference type="CDD" id="cd03794">
    <property type="entry name" value="GT4_WbuB-like"/>
    <property type="match status" value="1"/>
</dbReference>
<accession>A0A401LT34</accession>
<keyword evidence="5" id="KW-1185">Reference proteome</keyword>
<dbReference type="GO" id="GO:0016757">
    <property type="term" value="F:glycosyltransferase activity"/>
    <property type="evidence" value="ECO:0007669"/>
    <property type="project" value="UniProtKB-KW"/>
</dbReference>
<sequence>MSQKRIETIWLVNKYAMPPQYESRLRTIKFAHYLTQAGYKVYVFGSSVMHNMGINLIEDGKSYIKKKYGDINFVHIKTLNYYKSSGIARILSDLQFHYKLCSIANHFEKPDLIVASTYPYFCNPLMDYAKKNRIKYITESLDVYPDNFVDFGLINPLNPLMKRMYRIAKRNYAESDFSVISWPGCYQYMINKKWDKDSGGPVDLKKIFYINNGVDLNDFNKWKEENTLDDIDLKSDKKRITYLGSVRLVNNVMQFIKAAELFADRDDLLFLIFGDGPDRILLEDYCKKHNLRNIKFKDKWIDPKLVPYVVSQSYINILNYVSSDFAKYGISSSKMFQYFAAGKPILCNINILYCPITANNIGIARELTTPESYAAAIDCLLSLSSDEYNAMCERVYNTAKEYDYEYLTNKFIGIIKKLEQ</sequence>
<dbReference type="SUPFAM" id="SSF53756">
    <property type="entry name" value="UDP-Glycosyltransferase/glycogen phosphorylase"/>
    <property type="match status" value="1"/>
</dbReference>
<comment type="caution">
    <text evidence="4">The sequence shown here is derived from an EMBL/GenBank/DDBJ whole genome shotgun (WGS) entry which is preliminary data.</text>
</comment>
<evidence type="ECO:0000259" key="3">
    <source>
        <dbReference type="Pfam" id="PF00534"/>
    </source>
</evidence>
<keyword evidence="1" id="KW-0328">Glycosyltransferase</keyword>
<dbReference type="Gene3D" id="3.40.50.2000">
    <property type="entry name" value="Glycogen Phosphorylase B"/>
    <property type="match status" value="2"/>
</dbReference>